<dbReference type="GO" id="GO:0070382">
    <property type="term" value="C:exocytic vesicle"/>
    <property type="evidence" value="ECO:0000318"/>
    <property type="project" value="GO_Central"/>
</dbReference>
<keyword evidence="4" id="KW-1185">Reference proteome</keyword>
<reference evidence="5" key="1">
    <citation type="submission" date="2025-08" db="UniProtKB">
        <authorList>
            <consortium name="RefSeq"/>
        </authorList>
    </citation>
    <scope>IDENTIFICATION</scope>
    <source>
        <strain evidence="5">J_2021</strain>
        <tissue evidence="5">Erythrocytes</tissue>
    </source>
</reference>
<dbReference type="InterPro" id="IPR035892">
    <property type="entry name" value="C2_domain_sf"/>
</dbReference>
<dbReference type="GO" id="GO:0098793">
    <property type="term" value="C:presynapse"/>
    <property type="evidence" value="ECO:0007669"/>
    <property type="project" value="GOC"/>
</dbReference>
<dbReference type="AlphaFoldDB" id="A0A8J1MLM0"/>
<protein>
    <submittedName>
        <fullName evidence="5">Synaptotagmin-4 isoform X1</fullName>
    </submittedName>
</protein>
<dbReference type="GO" id="GO:0061891">
    <property type="term" value="F:calcium ion sensor activity"/>
    <property type="evidence" value="ECO:0000318"/>
    <property type="project" value="GO_Central"/>
</dbReference>
<keyword evidence="2" id="KW-0472">Membrane</keyword>
<proteinExistence type="inferred from homology"/>
<name>A0A8J1MLM0_XENLA</name>
<gene>
    <name evidence="5" type="primary">LOC108711325</name>
</gene>
<dbReference type="GO" id="GO:0006906">
    <property type="term" value="P:vesicle fusion"/>
    <property type="evidence" value="ECO:0000318"/>
    <property type="project" value="GO_Central"/>
</dbReference>
<evidence type="ECO:0000256" key="1">
    <source>
        <dbReference type="ARBA" id="ARBA00006996"/>
    </source>
</evidence>
<dbReference type="GO" id="GO:0048791">
    <property type="term" value="P:calcium ion-regulated exocytosis of neurotransmitter"/>
    <property type="evidence" value="ECO:0007669"/>
    <property type="project" value="TreeGrafter"/>
</dbReference>
<keyword evidence="2" id="KW-0812">Transmembrane</keyword>
<dbReference type="SUPFAM" id="SSF49562">
    <property type="entry name" value="C2 domain (Calcium/lipid-binding domain, CaLB)"/>
    <property type="match status" value="2"/>
</dbReference>
<evidence type="ECO:0000313" key="4">
    <source>
        <dbReference type="Proteomes" id="UP000186698"/>
    </source>
</evidence>
<dbReference type="PANTHER" id="PTHR10024:SF351">
    <property type="entry name" value="SYNAPTOTAGMIN-4-LIKE"/>
    <property type="match status" value="1"/>
</dbReference>
<accession>A0A8J1MLM0</accession>
<dbReference type="Pfam" id="PF00168">
    <property type="entry name" value="C2"/>
    <property type="match status" value="1"/>
</dbReference>
<feature type="domain" description="C2" evidence="3">
    <location>
        <begin position="345"/>
        <end position="482"/>
    </location>
</feature>
<dbReference type="RefSeq" id="XP_041442632.1">
    <property type="nucleotide sequence ID" value="XM_041586698.1"/>
</dbReference>
<dbReference type="GO" id="GO:0016192">
    <property type="term" value="P:vesicle-mediated transport"/>
    <property type="evidence" value="ECO:0000318"/>
    <property type="project" value="GO_Central"/>
</dbReference>
<feature type="transmembrane region" description="Helical" evidence="2">
    <location>
        <begin position="59"/>
        <end position="82"/>
    </location>
</feature>
<feature type="domain" description="C2" evidence="3">
    <location>
        <begin position="199"/>
        <end position="315"/>
    </location>
</feature>
<dbReference type="GO" id="GO:0005509">
    <property type="term" value="F:calcium ion binding"/>
    <property type="evidence" value="ECO:0007669"/>
    <property type="project" value="TreeGrafter"/>
</dbReference>
<dbReference type="GO" id="GO:0030276">
    <property type="term" value="F:clathrin binding"/>
    <property type="evidence" value="ECO:0007669"/>
    <property type="project" value="TreeGrafter"/>
</dbReference>
<dbReference type="Gene3D" id="2.60.40.150">
    <property type="entry name" value="C2 domain"/>
    <property type="match status" value="2"/>
</dbReference>
<keyword evidence="2" id="KW-1133">Transmembrane helix</keyword>
<dbReference type="GO" id="GO:0001786">
    <property type="term" value="F:phosphatidylserine binding"/>
    <property type="evidence" value="ECO:0007669"/>
    <property type="project" value="TreeGrafter"/>
</dbReference>
<dbReference type="OrthoDB" id="5915960at2759"/>
<dbReference type="GO" id="GO:0045202">
    <property type="term" value="C:synapse"/>
    <property type="evidence" value="ECO:0000318"/>
    <property type="project" value="GO_Central"/>
</dbReference>
<comment type="similarity">
    <text evidence="1">Belongs to the synaptotagmin family.</text>
</comment>
<dbReference type="GO" id="GO:0017158">
    <property type="term" value="P:regulation of calcium ion-dependent exocytosis"/>
    <property type="evidence" value="ECO:0000318"/>
    <property type="project" value="GO_Central"/>
</dbReference>
<dbReference type="PROSITE" id="PS50004">
    <property type="entry name" value="C2"/>
    <property type="match status" value="2"/>
</dbReference>
<evidence type="ECO:0000259" key="3">
    <source>
        <dbReference type="PROSITE" id="PS50004"/>
    </source>
</evidence>
<sequence>MVEGACSLAESTKEQTSPRALCHSVVFFCSKGMIEGVVVFLFIWLLIQVLLNKQQEVHLQILLVAGLALFCFCLLLGCAICWHQRHRSDSLHSLSETDKELEEISVRSAAVPIPTCYQDMDEDITAQSVDHGEDVPTRGLYSRASLSSLHRISSKTKRMLHRHSTLAVDYSQERDNVKLVRMSASRTDPSGLSKTKHKSHPFLHFSLHYSLEEESLTVTVTGLSNLPKKFHQKRESLVRVYLMPGFIEPLPAVNEGPDKGQKFLFCKYSPEQMKELTLRLAVYAQEKQSLREGFIGDVLFSCTDIDWQSQQPCVFTKELSVTKTKLKKSRSTTDVISPSTGQPKFIGQIFILLQYQCTASRVKVMVQKAENLGKRTRARVPGPTDHFVSIRLIQENVVKERKETRAATGSSPVWNAPFLFDIPAQALEEDTIALEFVIMQGRVHNRARTLGRVRIGAGASEAGLAHWKEMQDRDPKECARWHALQSDVF</sequence>
<dbReference type="GO" id="GO:0030424">
    <property type="term" value="C:axon"/>
    <property type="evidence" value="ECO:0000318"/>
    <property type="project" value="GO_Central"/>
</dbReference>
<dbReference type="SMART" id="SM00239">
    <property type="entry name" value="C2"/>
    <property type="match status" value="1"/>
</dbReference>
<organism evidence="4 5">
    <name type="scientific">Xenopus laevis</name>
    <name type="common">African clawed frog</name>
    <dbReference type="NCBI Taxonomy" id="8355"/>
    <lineage>
        <taxon>Eukaryota</taxon>
        <taxon>Metazoa</taxon>
        <taxon>Chordata</taxon>
        <taxon>Craniata</taxon>
        <taxon>Vertebrata</taxon>
        <taxon>Euteleostomi</taxon>
        <taxon>Amphibia</taxon>
        <taxon>Batrachia</taxon>
        <taxon>Anura</taxon>
        <taxon>Pipoidea</taxon>
        <taxon>Pipidae</taxon>
        <taxon>Xenopodinae</taxon>
        <taxon>Xenopus</taxon>
        <taxon>Xenopus</taxon>
    </lineage>
</organism>
<dbReference type="GeneID" id="108711325"/>
<feature type="transmembrane region" description="Helical" evidence="2">
    <location>
        <begin position="21"/>
        <end position="47"/>
    </location>
</feature>
<dbReference type="Proteomes" id="UP000186698">
    <property type="component" value="Chromosome 3L"/>
</dbReference>
<evidence type="ECO:0000256" key="2">
    <source>
        <dbReference type="SAM" id="Phobius"/>
    </source>
</evidence>
<dbReference type="GO" id="GO:0099502">
    <property type="term" value="P:calcium-dependent activation of synaptic vesicle fusion"/>
    <property type="evidence" value="ECO:0000318"/>
    <property type="project" value="GO_Central"/>
</dbReference>
<dbReference type="PANTHER" id="PTHR10024">
    <property type="entry name" value="SYNAPTOTAGMIN"/>
    <property type="match status" value="1"/>
</dbReference>
<evidence type="ECO:0000313" key="5">
    <source>
        <dbReference type="RefSeq" id="XP_041442632.1"/>
    </source>
</evidence>
<dbReference type="GO" id="GO:0005886">
    <property type="term" value="C:plasma membrane"/>
    <property type="evidence" value="ECO:0000318"/>
    <property type="project" value="GO_Central"/>
</dbReference>
<dbReference type="GO" id="GO:0000149">
    <property type="term" value="F:SNARE binding"/>
    <property type="evidence" value="ECO:0000318"/>
    <property type="project" value="GO_Central"/>
</dbReference>
<dbReference type="InterPro" id="IPR000008">
    <property type="entry name" value="C2_dom"/>
</dbReference>
<dbReference type="GO" id="GO:0005544">
    <property type="term" value="F:calcium-dependent phospholipid binding"/>
    <property type="evidence" value="ECO:0000318"/>
    <property type="project" value="GO_Central"/>
</dbReference>